<name>A0ABQ2BT71_9BACL</name>
<evidence type="ECO:0008006" key="4">
    <source>
        <dbReference type="Google" id="ProtNLM"/>
    </source>
</evidence>
<keyword evidence="1" id="KW-1133">Transmembrane helix</keyword>
<keyword evidence="1" id="KW-0812">Transmembrane</keyword>
<proteinExistence type="predicted"/>
<dbReference type="Proteomes" id="UP000615455">
    <property type="component" value="Unassembled WGS sequence"/>
</dbReference>
<dbReference type="EMBL" id="BMHE01000004">
    <property type="protein sequence ID" value="GGI45254.1"/>
    <property type="molecule type" value="Genomic_DNA"/>
</dbReference>
<feature type="transmembrane region" description="Helical" evidence="1">
    <location>
        <begin position="59"/>
        <end position="80"/>
    </location>
</feature>
<dbReference type="RefSeq" id="WP_189008810.1">
    <property type="nucleotide sequence ID" value="NZ_BMHE01000004.1"/>
</dbReference>
<organism evidence="2 3">
    <name type="scientific">Paenibacillus marchantiophytorum</name>
    <dbReference type="NCBI Taxonomy" id="1619310"/>
    <lineage>
        <taxon>Bacteria</taxon>
        <taxon>Bacillati</taxon>
        <taxon>Bacillota</taxon>
        <taxon>Bacilli</taxon>
        <taxon>Bacillales</taxon>
        <taxon>Paenibacillaceae</taxon>
        <taxon>Paenibacillus</taxon>
    </lineage>
</organism>
<evidence type="ECO:0000313" key="2">
    <source>
        <dbReference type="EMBL" id="GGI45254.1"/>
    </source>
</evidence>
<accession>A0ABQ2BT71</accession>
<reference evidence="3" key="1">
    <citation type="journal article" date="2019" name="Int. J. Syst. Evol. Microbiol.">
        <title>The Global Catalogue of Microorganisms (GCM) 10K type strain sequencing project: providing services to taxonomists for standard genome sequencing and annotation.</title>
        <authorList>
            <consortium name="The Broad Institute Genomics Platform"/>
            <consortium name="The Broad Institute Genome Sequencing Center for Infectious Disease"/>
            <person name="Wu L."/>
            <person name="Ma J."/>
        </authorList>
    </citation>
    <scope>NUCLEOTIDE SEQUENCE [LARGE SCALE GENOMIC DNA]</scope>
    <source>
        <strain evidence="3">CGMCC 1.15043</strain>
    </source>
</reference>
<gene>
    <name evidence="2" type="ORF">GCM10008018_11160</name>
</gene>
<comment type="caution">
    <text evidence="2">The sequence shown here is derived from an EMBL/GenBank/DDBJ whole genome shotgun (WGS) entry which is preliminary data.</text>
</comment>
<keyword evidence="3" id="KW-1185">Reference proteome</keyword>
<feature type="transmembrane region" description="Helical" evidence="1">
    <location>
        <begin position="6"/>
        <end position="31"/>
    </location>
</feature>
<feature type="transmembrane region" description="Helical" evidence="1">
    <location>
        <begin position="100"/>
        <end position="121"/>
    </location>
</feature>
<protein>
    <recommendedName>
        <fullName evidence="4">Transmembrane protein</fullName>
    </recommendedName>
</protein>
<evidence type="ECO:0000256" key="1">
    <source>
        <dbReference type="SAM" id="Phobius"/>
    </source>
</evidence>
<keyword evidence="1" id="KW-0472">Membrane</keyword>
<sequence length="150" mass="16562">MNLLFAIVGGILGLFVTGAALYTAWMVYYLWQQQAASPRAVSRVDIAVKYFSRWTMMDYAAVALFVVGLLLLLAELFAALRDRAGTDVVNFHFSYLLSGIIFSTLGTVLLIVRLMIVLGFAQTGALHRTIAIAPNHEDEPDHANEAENRV</sequence>
<evidence type="ECO:0000313" key="3">
    <source>
        <dbReference type="Proteomes" id="UP000615455"/>
    </source>
</evidence>